<evidence type="ECO:0000256" key="3">
    <source>
        <dbReference type="ARBA" id="ARBA00022833"/>
    </source>
</evidence>
<protein>
    <submittedName>
        <fullName evidence="6">Histone-lysine N-methyltransferase SMYD1</fullName>
    </submittedName>
</protein>
<evidence type="ECO:0000256" key="2">
    <source>
        <dbReference type="ARBA" id="ARBA00022771"/>
    </source>
</evidence>
<gene>
    <name evidence="6" type="ORF">ElyMa_004163200</name>
</gene>
<keyword evidence="1" id="KW-0479">Metal-binding</keyword>
<dbReference type="PROSITE" id="PS50865">
    <property type="entry name" value="ZF_MYND_2"/>
    <property type="match status" value="1"/>
</dbReference>
<dbReference type="GO" id="GO:0008270">
    <property type="term" value="F:zinc ion binding"/>
    <property type="evidence" value="ECO:0007669"/>
    <property type="project" value="UniProtKB-KW"/>
</dbReference>
<dbReference type="PROSITE" id="PS01360">
    <property type="entry name" value="ZF_MYND_1"/>
    <property type="match status" value="1"/>
</dbReference>
<dbReference type="InterPro" id="IPR002893">
    <property type="entry name" value="Znf_MYND"/>
</dbReference>
<accession>A0AAV4GH15</accession>
<evidence type="ECO:0000259" key="5">
    <source>
        <dbReference type="PROSITE" id="PS50865"/>
    </source>
</evidence>
<sequence>MSLSQQKTPQFTRSPPVLNGDGTQCFNCYWTRGVKLLRCVDCKFAAYCNKTCQREHYKQHKSRCAHFARFKRTEDNLPEFAKNLILYENYHFTMCFSECPDKMQSKSI</sequence>
<dbReference type="Proteomes" id="UP000762676">
    <property type="component" value="Unassembled WGS sequence"/>
</dbReference>
<evidence type="ECO:0000313" key="7">
    <source>
        <dbReference type="Proteomes" id="UP000762676"/>
    </source>
</evidence>
<dbReference type="AlphaFoldDB" id="A0AAV4GH15"/>
<dbReference type="Gene3D" id="6.10.140.2220">
    <property type="match status" value="1"/>
</dbReference>
<organism evidence="6 7">
    <name type="scientific">Elysia marginata</name>
    <dbReference type="NCBI Taxonomy" id="1093978"/>
    <lineage>
        <taxon>Eukaryota</taxon>
        <taxon>Metazoa</taxon>
        <taxon>Spiralia</taxon>
        <taxon>Lophotrochozoa</taxon>
        <taxon>Mollusca</taxon>
        <taxon>Gastropoda</taxon>
        <taxon>Heterobranchia</taxon>
        <taxon>Euthyneura</taxon>
        <taxon>Panpulmonata</taxon>
        <taxon>Sacoglossa</taxon>
        <taxon>Placobranchoidea</taxon>
        <taxon>Plakobranchidae</taxon>
        <taxon>Elysia</taxon>
    </lineage>
</organism>
<keyword evidence="7" id="KW-1185">Reference proteome</keyword>
<keyword evidence="2 4" id="KW-0863">Zinc-finger</keyword>
<reference evidence="6 7" key="1">
    <citation type="journal article" date="2021" name="Elife">
        <title>Chloroplast acquisition without the gene transfer in kleptoplastic sea slugs, Plakobranchus ocellatus.</title>
        <authorList>
            <person name="Maeda T."/>
            <person name="Takahashi S."/>
            <person name="Yoshida T."/>
            <person name="Shimamura S."/>
            <person name="Takaki Y."/>
            <person name="Nagai Y."/>
            <person name="Toyoda A."/>
            <person name="Suzuki Y."/>
            <person name="Arimoto A."/>
            <person name="Ishii H."/>
            <person name="Satoh N."/>
            <person name="Nishiyama T."/>
            <person name="Hasebe M."/>
            <person name="Maruyama T."/>
            <person name="Minagawa J."/>
            <person name="Obokata J."/>
            <person name="Shigenobu S."/>
        </authorList>
    </citation>
    <scope>NUCLEOTIDE SEQUENCE [LARGE SCALE GENOMIC DNA]</scope>
</reference>
<name>A0AAV4GH15_9GAST</name>
<comment type="caution">
    <text evidence="6">The sequence shown here is derived from an EMBL/GenBank/DDBJ whole genome shotgun (WGS) entry which is preliminary data.</text>
</comment>
<feature type="domain" description="MYND-type" evidence="5">
    <location>
        <begin position="25"/>
        <end position="64"/>
    </location>
</feature>
<dbReference type="Pfam" id="PF01753">
    <property type="entry name" value="zf-MYND"/>
    <property type="match status" value="1"/>
</dbReference>
<dbReference type="SUPFAM" id="SSF144232">
    <property type="entry name" value="HIT/MYND zinc finger-like"/>
    <property type="match status" value="1"/>
</dbReference>
<evidence type="ECO:0000256" key="1">
    <source>
        <dbReference type="ARBA" id="ARBA00022723"/>
    </source>
</evidence>
<keyword evidence="3" id="KW-0862">Zinc</keyword>
<proteinExistence type="predicted"/>
<evidence type="ECO:0000313" key="6">
    <source>
        <dbReference type="EMBL" id="GFR85043.1"/>
    </source>
</evidence>
<dbReference type="EMBL" id="BMAT01008443">
    <property type="protein sequence ID" value="GFR85043.1"/>
    <property type="molecule type" value="Genomic_DNA"/>
</dbReference>
<evidence type="ECO:0000256" key="4">
    <source>
        <dbReference type="PROSITE-ProRule" id="PRU00134"/>
    </source>
</evidence>